<proteinExistence type="predicted"/>
<gene>
    <name evidence="2" type="ORF">E2C01_075019</name>
</gene>
<evidence type="ECO:0000256" key="1">
    <source>
        <dbReference type="SAM" id="MobiDB-lite"/>
    </source>
</evidence>
<feature type="region of interest" description="Disordered" evidence="1">
    <location>
        <begin position="1"/>
        <end position="35"/>
    </location>
</feature>
<evidence type="ECO:0000313" key="2">
    <source>
        <dbReference type="EMBL" id="MPC80439.1"/>
    </source>
</evidence>
<feature type="compositionally biased region" description="Pro residues" evidence="1">
    <location>
        <begin position="16"/>
        <end position="26"/>
    </location>
</feature>
<keyword evidence="3" id="KW-1185">Reference proteome</keyword>
<dbReference type="Proteomes" id="UP000324222">
    <property type="component" value="Unassembled WGS sequence"/>
</dbReference>
<reference evidence="2 3" key="1">
    <citation type="submission" date="2019-05" db="EMBL/GenBank/DDBJ databases">
        <title>Another draft genome of Portunus trituberculatus and its Hox gene families provides insights of decapod evolution.</title>
        <authorList>
            <person name="Jeong J.-H."/>
            <person name="Song I."/>
            <person name="Kim S."/>
            <person name="Choi T."/>
            <person name="Kim D."/>
            <person name="Ryu S."/>
            <person name="Kim W."/>
        </authorList>
    </citation>
    <scope>NUCLEOTIDE SEQUENCE [LARGE SCALE GENOMIC DNA]</scope>
    <source>
        <tissue evidence="2">Muscle</tissue>
    </source>
</reference>
<dbReference type="AlphaFoldDB" id="A0A5B7IF24"/>
<protein>
    <submittedName>
        <fullName evidence="2">Uncharacterized protein</fullName>
    </submittedName>
</protein>
<dbReference type="EMBL" id="VSRR010054018">
    <property type="protein sequence ID" value="MPC80439.1"/>
    <property type="molecule type" value="Genomic_DNA"/>
</dbReference>
<evidence type="ECO:0000313" key="3">
    <source>
        <dbReference type="Proteomes" id="UP000324222"/>
    </source>
</evidence>
<accession>A0A5B7IF24</accession>
<sequence length="97" mass="10164">MSSPHPVHPQIVAFTKPPPESHPIPSCPLKTSPALSIPSRVTAPLSTGDKERGGAVTPVTTPLAAVTGERCSTLVAEPRTEEIEDGRLKFLASAQSE</sequence>
<comment type="caution">
    <text evidence="2">The sequence shown here is derived from an EMBL/GenBank/DDBJ whole genome shotgun (WGS) entry which is preliminary data.</text>
</comment>
<name>A0A5B7IF24_PORTR</name>
<organism evidence="2 3">
    <name type="scientific">Portunus trituberculatus</name>
    <name type="common">Swimming crab</name>
    <name type="synonym">Neptunus trituberculatus</name>
    <dbReference type="NCBI Taxonomy" id="210409"/>
    <lineage>
        <taxon>Eukaryota</taxon>
        <taxon>Metazoa</taxon>
        <taxon>Ecdysozoa</taxon>
        <taxon>Arthropoda</taxon>
        <taxon>Crustacea</taxon>
        <taxon>Multicrustacea</taxon>
        <taxon>Malacostraca</taxon>
        <taxon>Eumalacostraca</taxon>
        <taxon>Eucarida</taxon>
        <taxon>Decapoda</taxon>
        <taxon>Pleocyemata</taxon>
        <taxon>Brachyura</taxon>
        <taxon>Eubrachyura</taxon>
        <taxon>Portunoidea</taxon>
        <taxon>Portunidae</taxon>
        <taxon>Portuninae</taxon>
        <taxon>Portunus</taxon>
    </lineage>
</organism>